<comment type="caution">
    <text evidence="1">The sequence shown here is derived from an EMBL/GenBank/DDBJ whole genome shotgun (WGS) entry which is preliminary data.</text>
</comment>
<dbReference type="STRING" id="1806994.A0A507BW05"/>
<reference evidence="1 2" key="1">
    <citation type="journal article" date="2019" name="Sci. Rep.">
        <title>Comparative genomics of chytrid fungi reveal insights into the obligate biotrophic and pathogenic lifestyle of Synchytrium endobioticum.</title>
        <authorList>
            <person name="van de Vossenberg B.T.L.H."/>
            <person name="Warris S."/>
            <person name="Nguyen H.D.T."/>
            <person name="van Gent-Pelzer M.P.E."/>
            <person name="Joly D.L."/>
            <person name="van de Geest H.C."/>
            <person name="Bonants P.J.M."/>
            <person name="Smith D.S."/>
            <person name="Levesque C.A."/>
            <person name="van der Lee T.A.J."/>
        </authorList>
    </citation>
    <scope>NUCLEOTIDE SEQUENCE [LARGE SCALE GENOMIC DNA]</scope>
    <source>
        <strain evidence="1 2">JEL517</strain>
    </source>
</reference>
<dbReference type="AlphaFoldDB" id="A0A507BW05"/>
<sequence>MPPTIPINHYFSLRNQQNKTKVLFYYSMLMTTAQPSPKFDYELFNCNNFNIRYWSWNYRGCWHQTCPPIVPR</sequence>
<organism evidence="1 2">
    <name type="scientific">Synchytrium microbalum</name>
    <dbReference type="NCBI Taxonomy" id="1806994"/>
    <lineage>
        <taxon>Eukaryota</taxon>
        <taxon>Fungi</taxon>
        <taxon>Fungi incertae sedis</taxon>
        <taxon>Chytridiomycota</taxon>
        <taxon>Chytridiomycota incertae sedis</taxon>
        <taxon>Chytridiomycetes</taxon>
        <taxon>Synchytriales</taxon>
        <taxon>Synchytriaceae</taxon>
        <taxon>Synchytrium</taxon>
    </lineage>
</organism>
<keyword evidence="2" id="KW-1185">Reference proteome</keyword>
<evidence type="ECO:0000313" key="2">
    <source>
        <dbReference type="Proteomes" id="UP000319731"/>
    </source>
</evidence>
<dbReference type="OrthoDB" id="2093189at2759"/>
<dbReference type="GeneID" id="42007507"/>
<evidence type="ECO:0000313" key="1">
    <source>
        <dbReference type="EMBL" id="TPX30044.1"/>
    </source>
</evidence>
<proteinExistence type="predicted"/>
<accession>A0A507BW05</accession>
<dbReference type="RefSeq" id="XP_031021815.1">
    <property type="nucleotide sequence ID" value="XM_031172210.1"/>
</dbReference>
<name>A0A507BW05_9FUNG</name>
<dbReference type="Proteomes" id="UP000319731">
    <property type="component" value="Unassembled WGS sequence"/>
</dbReference>
<dbReference type="EMBL" id="QEAO01000114">
    <property type="protein sequence ID" value="TPX30044.1"/>
    <property type="molecule type" value="Genomic_DNA"/>
</dbReference>
<protein>
    <submittedName>
        <fullName evidence="1">Uncharacterized protein</fullName>
    </submittedName>
</protein>
<gene>
    <name evidence="1" type="ORF">SmJEL517_g06284</name>
</gene>